<keyword evidence="1" id="KW-0175">Coiled coil</keyword>
<evidence type="ECO:0000313" key="2">
    <source>
        <dbReference type="EMBL" id="KAL1203952.1"/>
    </source>
</evidence>
<sequence>MGGCVSISISCDQLTKNVSSCINRNGDYIHGLKENLTALQRALEEIEQRREDLLRKIVSEERRGFQRLAVVQGWVSKVEEIVPRANELANMKSVQVQRLCLCGFCSKNLVSSYCYGKRVMKMVKDIEVLRSQGDFAVVAERALVTRVEERPTRPMVAME</sequence>
<dbReference type="Proteomes" id="UP001558713">
    <property type="component" value="Unassembled WGS sequence"/>
</dbReference>
<gene>
    <name evidence="2" type="ORF">V5N11_011796</name>
</gene>
<evidence type="ECO:0000313" key="3">
    <source>
        <dbReference type="Proteomes" id="UP001558713"/>
    </source>
</evidence>
<evidence type="ECO:0000256" key="1">
    <source>
        <dbReference type="SAM" id="Coils"/>
    </source>
</evidence>
<reference evidence="2 3" key="1">
    <citation type="submission" date="2024-04" db="EMBL/GenBank/DDBJ databases">
        <title>Genome assembly C_amara_ONT_v2.</title>
        <authorList>
            <person name="Yant L."/>
            <person name="Moore C."/>
            <person name="Slenker M."/>
        </authorList>
    </citation>
    <scope>NUCLEOTIDE SEQUENCE [LARGE SCALE GENOMIC DNA]</scope>
    <source>
        <tissue evidence="2">Leaf</tissue>
    </source>
</reference>
<feature type="coiled-coil region" evidence="1">
    <location>
        <begin position="29"/>
        <end position="63"/>
    </location>
</feature>
<proteinExistence type="predicted"/>
<comment type="caution">
    <text evidence="2">The sequence shown here is derived from an EMBL/GenBank/DDBJ whole genome shotgun (WGS) entry which is preliminary data.</text>
</comment>
<dbReference type="EMBL" id="JBANAX010000547">
    <property type="protein sequence ID" value="KAL1203952.1"/>
    <property type="molecule type" value="Genomic_DNA"/>
</dbReference>
<name>A0ABD1AB13_CARAN</name>
<accession>A0ABD1AB13</accession>
<dbReference type="AlphaFoldDB" id="A0ABD1AB13"/>
<protein>
    <submittedName>
        <fullName evidence="2">Disease resistance protein</fullName>
    </submittedName>
</protein>
<keyword evidence="3" id="KW-1185">Reference proteome</keyword>
<organism evidence="2 3">
    <name type="scientific">Cardamine amara subsp. amara</name>
    <dbReference type="NCBI Taxonomy" id="228776"/>
    <lineage>
        <taxon>Eukaryota</taxon>
        <taxon>Viridiplantae</taxon>
        <taxon>Streptophyta</taxon>
        <taxon>Embryophyta</taxon>
        <taxon>Tracheophyta</taxon>
        <taxon>Spermatophyta</taxon>
        <taxon>Magnoliopsida</taxon>
        <taxon>eudicotyledons</taxon>
        <taxon>Gunneridae</taxon>
        <taxon>Pentapetalae</taxon>
        <taxon>rosids</taxon>
        <taxon>malvids</taxon>
        <taxon>Brassicales</taxon>
        <taxon>Brassicaceae</taxon>
        <taxon>Cardamineae</taxon>
        <taxon>Cardamine</taxon>
    </lineage>
</organism>